<reference evidence="2 3" key="1">
    <citation type="submission" date="2024-02" db="EMBL/GenBank/DDBJ databases">
        <authorList>
            <person name="Chen Y."/>
            <person name="Shah S."/>
            <person name="Dougan E. K."/>
            <person name="Thang M."/>
            <person name="Chan C."/>
        </authorList>
    </citation>
    <scope>NUCLEOTIDE SEQUENCE [LARGE SCALE GENOMIC DNA]</scope>
</reference>
<evidence type="ECO:0000313" key="3">
    <source>
        <dbReference type="Proteomes" id="UP001642484"/>
    </source>
</evidence>
<dbReference type="EMBL" id="CAXAMN010006612">
    <property type="protein sequence ID" value="CAK9018309.1"/>
    <property type="molecule type" value="Genomic_DNA"/>
</dbReference>
<sequence length="74" mass="8280">ATSKLRVYVELMQLTVASPADLETARESLLVEEMLLQVRGQIADAKVALEILQDREQKLSSKKRKAESEPDSQP</sequence>
<proteinExistence type="predicted"/>
<keyword evidence="3" id="KW-1185">Reference proteome</keyword>
<dbReference type="Proteomes" id="UP001642484">
    <property type="component" value="Unassembled WGS sequence"/>
</dbReference>
<protein>
    <submittedName>
        <fullName evidence="2">Uncharacterized protein</fullName>
    </submittedName>
</protein>
<feature type="non-terminal residue" evidence="2">
    <location>
        <position position="1"/>
    </location>
</feature>
<evidence type="ECO:0000313" key="2">
    <source>
        <dbReference type="EMBL" id="CAK9018309.1"/>
    </source>
</evidence>
<evidence type="ECO:0000256" key="1">
    <source>
        <dbReference type="SAM" id="Coils"/>
    </source>
</evidence>
<accession>A0ABP0JWE6</accession>
<keyword evidence="1" id="KW-0175">Coiled coil</keyword>
<organism evidence="2 3">
    <name type="scientific">Durusdinium trenchii</name>
    <dbReference type="NCBI Taxonomy" id="1381693"/>
    <lineage>
        <taxon>Eukaryota</taxon>
        <taxon>Sar</taxon>
        <taxon>Alveolata</taxon>
        <taxon>Dinophyceae</taxon>
        <taxon>Suessiales</taxon>
        <taxon>Symbiodiniaceae</taxon>
        <taxon>Durusdinium</taxon>
    </lineage>
</organism>
<gene>
    <name evidence="2" type="ORF">CCMP2556_LOCUS13216</name>
</gene>
<name>A0ABP0JWE6_9DINO</name>
<comment type="caution">
    <text evidence="2">The sequence shown here is derived from an EMBL/GenBank/DDBJ whole genome shotgun (WGS) entry which is preliminary data.</text>
</comment>
<feature type="coiled-coil region" evidence="1">
    <location>
        <begin position="42"/>
        <end position="69"/>
    </location>
</feature>